<dbReference type="PROSITE" id="PS51542">
    <property type="entry name" value="FYRN"/>
    <property type="match status" value="1"/>
</dbReference>
<accession>G0R354</accession>
<dbReference type="Pfam" id="PF05964">
    <property type="entry name" value="FYRN"/>
    <property type="match status" value="1"/>
</dbReference>
<evidence type="ECO:0000256" key="1">
    <source>
        <dbReference type="ARBA" id="ARBA00004123"/>
    </source>
</evidence>
<proteinExistence type="predicted"/>
<evidence type="ECO:0000256" key="2">
    <source>
        <dbReference type="ARBA" id="ARBA00023242"/>
    </source>
</evidence>
<dbReference type="PANTHER" id="PTHR22715:SF0">
    <property type="entry name" value="TRANSFORMING GROWTH FACTOR BETA REGULATOR 1"/>
    <property type="match status" value="1"/>
</dbReference>
<dbReference type="STRING" id="857967.G0R354"/>
<keyword evidence="2" id="KW-0539">Nucleus</keyword>
<dbReference type="SMART" id="SM00542">
    <property type="entry name" value="FYRC"/>
    <property type="match status" value="1"/>
</dbReference>
<dbReference type="Gene3D" id="3.30.160.360">
    <property type="match status" value="1"/>
</dbReference>
<dbReference type="GO" id="GO:0005634">
    <property type="term" value="C:nucleus"/>
    <property type="evidence" value="ECO:0007669"/>
    <property type="project" value="UniProtKB-SubCell"/>
</dbReference>
<protein>
    <submittedName>
        <fullName evidence="3">Uncharacterized protein</fullName>
    </submittedName>
</protein>
<evidence type="ECO:0000313" key="4">
    <source>
        <dbReference type="Proteomes" id="UP000008983"/>
    </source>
</evidence>
<gene>
    <name evidence="3" type="ORF">IMG5_183250</name>
</gene>
<dbReference type="Pfam" id="PF05965">
    <property type="entry name" value="FYRC"/>
    <property type="match status" value="1"/>
</dbReference>
<name>G0R354_ICHMU</name>
<dbReference type="PANTHER" id="PTHR22715">
    <property type="entry name" value="TRANSFORMING GROWTH FACTOR BETA REGULATED GENE 1"/>
    <property type="match status" value="1"/>
</dbReference>
<sequence>MFRDFQTQLKSQKSLQFFDNYQKYIQYLKNYSQIYIPCDKCEIPHLYIFVLPSNEVQKNESLNLKASSVLSHTLNQQNPSNKQHDKSLYQKWTTDDKEQLKKCIINYGYCRWKQIQKSSSAIGGKLAERPKSEIRAFSNAFVRALAEQLTAQNADLKQFLYNMIDEYPDDPYITPQAKDWDSQTLNQRAIPFTKRLQLLYRIRILIKKYKDDQLKNIPDRDKEKINWEGLLNFLPNSLLYGQRPSVWWTKKHDTDLLRGVYKYGLLQPNDLSNIDNPNYQPKIHDLNLMFLVSNNGFKALNDLKSYPNYELYNFDLTEKQLFSRLEWLCDQFKELKDKMCNKKRKSDKKISEDSRKKPKFEINRDEFGKIIFPIQINSSLQLLATGEINILPAYHSEHNLFPVGFKSIRTHPSIYKKGVRCEYTNEILEGPEGKPIYRVTSEEDPDNPIVRESSTGCWVYICQRVNELQDIKKEKVTISGTERFGLLETNVVRLLEDLSNAEKSLPMSTIPARNYLNGIGSPFILNGKTKLASTWFLHEQGPGITTFITVFSNLNTIISYVFAGNIFGGWQHLSLKSIKSYFN</sequence>
<dbReference type="eggNOG" id="KOG4443">
    <property type="taxonomic scope" value="Eukaryota"/>
</dbReference>
<dbReference type="Gene3D" id="1.10.10.60">
    <property type="entry name" value="Homeodomain-like"/>
    <property type="match status" value="1"/>
</dbReference>
<dbReference type="GeneID" id="14904177"/>
<organism evidence="3 4">
    <name type="scientific">Ichthyophthirius multifiliis</name>
    <name type="common">White spot disease agent</name>
    <name type="synonym">Ich</name>
    <dbReference type="NCBI Taxonomy" id="5932"/>
    <lineage>
        <taxon>Eukaryota</taxon>
        <taxon>Sar</taxon>
        <taxon>Alveolata</taxon>
        <taxon>Ciliophora</taxon>
        <taxon>Intramacronucleata</taxon>
        <taxon>Oligohymenophorea</taxon>
        <taxon>Hymenostomatida</taxon>
        <taxon>Ophryoglenina</taxon>
        <taxon>Ichthyophthirius</taxon>
    </lineage>
</organism>
<dbReference type="OMA" id="NINTIMP"/>
<dbReference type="EMBL" id="GL984292">
    <property type="protein sequence ID" value="EGR28103.1"/>
    <property type="molecule type" value="Genomic_DNA"/>
</dbReference>
<dbReference type="RefSeq" id="XP_004027448.1">
    <property type="nucleotide sequence ID" value="XM_004027399.1"/>
</dbReference>
<dbReference type="AlphaFoldDB" id="G0R354"/>
<reference evidence="3 4" key="1">
    <citation type="submission" date="2011-07" db="EMBL/GenBank/DDBJ databases">
        <authorList>
            <person name="Coyne R."/>
            <person name="Brami D."/>
            <person name="Johnson J."/>
            <person name="Hostetler J."/>
            <person name="Hannick L."/>
            <person name="Clark T."/>
            <person name="Cassidy-Hanley D."/>
            <person name="Inman J."/>
        </authorList>
    </citation>
    <scope>NUCLEOTIDE SEQUENCE [LARGE SCALE GENOMIC DNA]</scope>
    <source>
        <strain evidence="3 4">G5</strain>
    </source>
</reference>
<dbReference type="InParanoid" id="G0R354"/>
<dbReference type="InterPro" id="IPR003888">
    <property type="entry name" value="FYrich_N"/>
</dbReference>
<dbReference type="PROSITE" id="PS51543">
    <property type="entry name" value="FYRC"/>
    <property type="match status" value="1"/>
</dbReference>
<comment type="subcellular location">
    <subcellularLocation>
        <location evidence="1">Nucleus</location>
    </subcellularLocation>
</comment>
<dbReference type="Proteomes" id="UP000008983">
    <property type="component" value="Unassembled WGS sequence"/>
</dbReference>
<keyword evidence="4" id="KW-1185">Reference proteome</keyword>
<evidence type="ECO:0000313" key="3">
    <source>
        <dbReference type="EMBL" id="EGR28103.1"/>
    </source>
</evidence>
<dbReference type="InterPro" id="IPR003889">
    <property type="entry name" value="FYrich_C"/>
</dbReference>
<dbReference type="GO" id="GO:0051726">
    <property type="term" value="P:regulation of cell cycle"/>
    <property type="evidence" value="ECO:0007669"/>
    <property type="project" value="TreeGrafter"/>
</dbReference>
<dbReference type="OrthoDB" id="285793at2759"/>
<dbReference type="InterPro" id="IPR040092">
    <property type="entry name" value="TBRG1"/>
</dbReference>